<comment type="caution">
    <text evidence="1">The sequence shown here is derived from an EMBL/GenBank/DDBJ whole genome shotgun (WGS) entry which is preliminary data.</text>
</comment>
<dbReference type="Pfam" id="PF19781">
    <property type="entry name" value="DUF6266"/>
    <property type="match status" value="1"/>
</dbReference>
<evidence type="ECO:0000313" key="2">
    <source>
        <dbReference type="Proteomes" id="UP000614460"/>
    </source>
</evidence>
<evidence type="ECO:0000313" key="1">
    <source>
        <dbReference type="EMBL" id="GGE33613.1"/>
    </source>
</evidence>
<reference evidence="1" key="1">
    <citation type="journal article" date="2014" name="Int. J. Syst. Evol. Microbiol.">
        <title>Complete genome sequence of Corynebacterium casei LMG S-19264T (=DSM 44701T), isolated from a smear-ripened cheese.</title>
        <authorList>
            <consortium name="US DOE Joint Genome Institute (JGI-PGF)"/>
            <person name="Walter F."/>
            <person name="Albersmeier A."/>
            <person name="Kalinowski J."/>
            <person name="Ruckert C."/>
        </authorList>
    </citation>
    <scope>NUCLEOTIDE SEQUENCE</scope>
    <source>
        <strain evidence="1">CGMCC 1.15966</strain>
    </source>
</reference>
<keyword evidence="2" id="KW-1185">Reference proteome</keyword>
<dbReference type="Proteomes" id="UP000614460">
    <property type="component" value="Unassembled WGS sequence"/>
</dbReference>
<dbReference type="InterPro" id="IPR046233">
    <property type="entry name" value="DUF6266"/>
</dbReference>
<accession>A0A8H9KX67</accession>
<organism evidence="1 2">
    <name type="scientific">Sphingobacterium cellulitidis</name>
    <dbReference type="NCBI Taxonomy" id="1768011"/>
    <lineage>
        <taxon>Bacteria</taxon>
        <taxon>Pseudomonadati</taxon>
        <taxon>Bacteroidota</taxon>
        <taxon>Sphingobacteriia</taxon>
        <taxon>Sphingobacteriales</taxon>
        <taxon>Sphingobacteriaceae</taxon>
        <taxon>Sphingobacterium</taxon>
    </lineage>
</organism>
<reference evidence="1" key="2">
    <citation type="submission" date="2020-09" db="EMBL/GenBank/DDBJ databases">
        <authorList>
            <person name="Sun Q."/>
            <person name="Zhou Y."/>
        </authorList>
    </citation>
    <scope>NUCLEOTIDE SEQUENCE</scope>
    <source>
        <strain evidence="1">CGMCC 1.15966</strain>
    </source>
</reference>
<dbReference type="AlphaFoldDB" id="A0A8H9KX67"/>
<dbReference type="EMBL" id="BMKM01000014">
    <property type="protein sequence ID" value="GGE33613.1"/>
    <property type="molecule type" value="Genomic_DNA"/>
</dbReference>
<sequence>MSYNLKNAFDEHSKKNNINWSSLSISRGLINPITTFNIEMNLESTSLKVLWTYDEEIVKAFDMENYRCMLLLQPENTEINKVFGLVNGNLISEESQEIYFDKLTPQDIYHVYLAFLSNDGSYQCTDSKYLGKI</sequence>
<protein>
    <submittedName>
        <fullName evidence="1">Uncharacterized protein</fullName>
    </submittedName>
</protein>
<proteinExistence type="predicted"/>
<gene>
    <name evidence="1" type="ORF">GCM10011516_34080</name>
</gene>
<name>A0A8H9KX67_9SPHI</name>